<feature type="compositionally biased region" description="Polar residues" evidence="1">
    <location>
        <begin position="180"/>
        <end position="198"/>
    </location>
</feature>
<protein>
    <recommendedName>
        <fullName evidence="2">Phytanoyl-CoA hydroxylase-interacting protein-like C-terminal domain-containing protein</fullName>
    </recommendedName>
</protein>
<feature type="compositionally biased region" description="Low complexity" evidence="1">
    <location>
        <begin position="304"/>
        <end position="320"/>
    </location>
</feature>
<feature type="compositionally biased region" description="Pro residues" evidence="1">
    <location>
        <begin position="153"/>
        <end position="167"/>
    </location>
</feature>
<dbReference type="EMBL" id="KV442032">
    <property type="protein sequence ID" value="OAQ30881.1"/>
    <property type="molecule type" value="Genomic_DNA"/>
</dbReference>
<keyword evidence="4" id="KW-1185">Reference proteome</keyword>
<evidence type="ECO:0000259" key="2">
    <source>
        <dbReference type="Pfam" id="PF19281"/>
    </source>
</evidence>
<dbReference type="InterPro" id="IPR045545">
    <property type="entry name" value="PHYIP/PHIPL_C"/>
</dbReference>
<dbReference type="Pfam" id="PF19281">
    <property type="entry name" value="PHYHIP_C"/>
    <property type="match status" value="1"/>
</dbReference>
<dbReference type="AlphaFoldDB" id="A0A197K2G0"/>
<sequence>MYPIDVLRESEPPKKTIPVQEFCSKMRALTRDRYLQALRHCGAPPQNTTSAPTGNFTPPLISGLWSLPCYKIYRNWHEEDLQRQERHLLPSITEDDHHHPSGSKKKSTTFLMSYPAEKYNISTRFPDLSPIVNPYFNLLGLFFCATATAVPPPKPTLTPPPTAPSTPTPGDDPESRGTLEQKQSTTLPPPQIESSAPVETSPYGKERYQVPFEDLEQRLFPEFRLFFADFYQIKEDWYVQLVVVPSWNSRLEEQCRAQGLVELDVAQNPFFFRRPIDSVTSGGLGLGDCRYPDRGAGFRKPLSRRPSYPPSSSRPYQLSSTNNNNTTAKETRYEYRVYTHPKGHAKLWIELLIGCDVFSTSEVGERVGCLLHENVRKTGNVVSIQQERHQLATILEGVALDISHMAGRLRGTTDGLMTKIGQEEEEEEAGERGEMKKYLELTYRLSRDRTRLRNLQSSAAARRSWVPLHARDGWCRL</sequence>
<organism evidence="3 4">
    <name type="scientific">Linnemannia elongata AG-77</name>
    <dbReference type="NCBI Taxonomy" id="1314771"/>
    <lineage>
        <taxon>Eukaryota</taxon>
        <taxon>Fungi</taxon>
        <taxon>Fungi incertae sedis</taxon>
        <taxon>Mucoromycota</taxon>
        <taxon>Mortierellomycotina</taxon>
        <taxon>Mortierellomycetes</taxon>
        <taxon>Mortierellales</taxon>
        <taxon>Mortierellaceae</taxon>
        <taxon>Linnemannia</taxon>
    </lineage>
</organism>
<gene>
    <name evidence="3" type="ORF">K457DRAFT_124600</name>
</gene>
<accession>A0A197K2G0</accession>
<proteinExistence type="predicted"/>
<feature type="region of interest" description="Disordered" evidence="1">
    <location>
        <begin position="297"/>
        <end position="325"/>
    </location>
</feature>
<feature type="domain" description="Phytanoyl-CoA hydroxylase-interacting protein-like C-terminal" evidence="2">
    <location>
        <begin position="195"/>
        <end position="273"/>
    </location>
</feature>
<reference evidence="3 4" key="1">
    <citation type="submission" date="2016-05" db="EMBL/GenBank/DDBJ databases">
        <title>Genome sequencing reveals origins of a unique bacterial endosymbiosis in the earliest lineages of terrestrial Fungi.</title>
        <authorList>
            <consortium name="DOE Joint Genome Institute"/>
            <person name="Uehling J."/>
            <person name="Gryganskyi A."/>
            <person name="Hameed K."/>
            <person name="Tschaplinski T."/>
            <person name="Misztal P."/>
            <person name="Wu S."/>
            <person name="Desiro A."/>
            <person name="Vande Pol N."/>
            <person name="Du Z.-Y."/>
            <person name="Zienkiewicz A."/>
            <person name="Zienkiewicz K."/>
            <person name="Morin E."/>
            <person name="Tisserant E."/>
            <person name="Splivallo R."/>
            <person name="Hainaut M."/>
            <person name="Henrissat B."/>
            <person name="Ohm R."/>
            <person name="Kuo A."/>
            <person name="Yan J."/>
            <person name="Lipzen A."/>
            <person name="Nolan M."/>
            <person name="Labutti K."/>
            <person name="Barry K."/>
            <person name="Goldstein A."/>
            <person name="Labbe J."/>
            <person name="Schadt C."/>
            <person name="Tuskan G."/>
            <person name="Grigoriev I."/>
            <person name="Martin F."/>
            <person name="Vilgalys R."/>
            <person name="Bonito G."/>
        </authorList>
    </citation>
    <scope>NUCLEOTIDE SEQUENCE [LARGE SCALE GENOMIC DNA]</scope>
    <source>
        <strain evidence="3 4">AG-77</strain>
    </source>
</reference>
<dbReference type="Proteomes" id="UP000078512">
    <property type="component" value="Unassembled WGS sequence"/>
</dbReference>
<feature type="region of interest" description="Disordered" evidence="1">
    <location>
        <begin position="153"/>
        <end position="203"/>
    </location>
</feature>
<evidence type="ECO:0000313" key="4">
    <source>
        <dbReference type="Proteomes" id="UP000078512"/>
    </source>
</evidence>
<evidence type="ECO:0000313" key="3">
    <source>
        <dbReference type="EMBL" id="OAQ30881.1"/>
    </source>
</evidence>
<evidence type="ECO:0000256" key="1">
    <source>
        <dbReference type="SAM" id="MobiDB-lite"/>
    </source>
</evidence>
<dbReference type="OrthoDB" id="2393911at2759"/>
<name>A0A197K2G0_9FUNG</name>